<dbReference type="Gene3D" id="3.40.50.300">
    <property type="entry name" value="P-loop containing nucleotide triphosphate hydrolases"/>
    <property type="match status" value="1"/>
</dbReference>
<keyword evidence="5" id="KW-0539">Nucleus</keyword>
<dbReference type="AlphaFoldDB" id="A0A8V0Y7G9"/>
<dbReference type="OrthoDB" id="2386686at2759"/>
<sequence>MAVLRPFDKLPELNSATILLVGAEGGPQQQLAEAMLREKKDFNINIHLASSLPLPSERDHLRPRIDLIAFVIDIKSKYSLKNVQASLAYVDVRFFLGKVCFLVTGVGRANNCSVEMNAIWKLGEDYCSPVIFCELELEGIRVATAQRLLRMLQICAGRVPGVSALYFSLLMRNSAESNLRVMEVAGWLPASLCTLGSSASESCRTALIPPASVGLKLCTLQLTRDESQLDYSSILKTHSDSCKLGI</sequence>
<evidence type="ECO:0000256" key="3">
    <source>
        <dbReference type="ARBA" id="ARBA00016382"/>
    </source>
</evidence>
<reference evidence="7" key="1">
    <citation type="submission" date="2020-11" db="EMBL/GenBank/DDBJ databases">
        <title>Gallus gallus (Chicken) genome, bGalGal1, GRCg7b, maternal haplotype autosomes + Z &amp; W.</title>
        <authorList>
            <person name="Warren W."/>
            <person name="Formenti G."/>
            <person name="Fedrigo O."/>
            <person name="Haase B."/>
            <person name="Mountcastle J."/>
            <person name="Balacco J."/>
            <person name="Tracey A."/>
            <person name="Schneider V."/>
            <person name="Okimoto R."/>
            <person name="Cheng H."/>
            <person name="Hawken R."/>
            <person name="Howe K."/>
            <person name="Jarvis E.D."/>
        </authorList>
    </citation>
    <scope>NUCLEOTIDE SEQUENCE [LARGE SCALE GENOMIC DNA]</scope>
    <source>
        <strain evidence="7">Broiler</strain>
    </source>
</reference>
<comment type="subcellular location">
    <subcellularLocation>
        <location evidence="2">Chromosome</location>
        <location evidence="2">Centromere</location>
    </subcellularLocation>
    <subcellularLocation>
        <location evidence="1">Nucleus</location>
    </subcellularLocation>
</comment>
<dbReference type="GO" id="GO:0005634">
    <property type="term" value="C:nucleus"/>
    <property type="evidence" value="ECO:0007669"/>
    <property type="project" value="UniProtKB-SubCell"/>
</dbReference>
<evidence type="ECO:0000256" key="4">
    <source>
        <dbReference type="ARBA" id="ARBA00022454"/>
    </source>
</evidence>
<organism evidence="7 8">
    <name type="scientific">Gallus gallus</name>
    <name type="common">Chicken</name>
    <dbReference type="NCBI Taxonomy" id="9031"/>
    <lineage>
        <taxon>Eukaryota</taxon>
        <taxon>Metazoa</taxon>
        <taxon>Chordata</taxon>
        <taxon>Craniata</taxon>
        <taxon>Vertebrata</taxon>
        <taxon>Euteleostomi</taxon>
        <taxon>Archelosauria</taxon>
        <taxon>Archosauria</taxon>
        <taxon>Dinosauria</taxon>
        <taxon>Saurischia</taxon>
        <taxon>Theropoda</taxon>
        <taxon>Coelurosauria</taxon>
        <taxon>Aves</taxon>
        <taxon>Neognathae</taxon>
        <taxon>Galloanserae</taxon>
        <taxon>Galliformes</taxon>
        <taxon>Phasianidae</taxon>
        <taxon>Phasianinae</taxon>
        <taxon>Gallus</taxon>
    </lineage>
</organism>
<evidence type="ECO:0000313" key="7">
    <source>
        <dbReference type="Ensembl" id="ENSGALP00010014342.1"/>
    </source>
</evidence>
<keyword evidence="6" id="KW-0137">Centromere</keyword>
<dbReference type="GO" id="GO:0000939">
    <property type="term" value="C:inner kinetochore"/>
    <property type="evidence" value="ECO:0007669"/>
    <property type="project" value="Ensembl"/>
</dbReference>
<reference evidence="7" key="3">
    <citation type="submission" date="2025-09" db="UniProtKB">
        <authorList>
            <consortium name="Ensembl"/>
        </authorList>
    </citation>
    <scope>IDENTIFICATION</scope>
    <source>
        <strain evidence="7">broiler</strain>
    </source>
</reference>
<evidence type="ECO:0000256" key="6">
    <source>
        <dbReference type="ARBA" id="ARBA00023328"/>
    </source>
</evidence>
<keyword evidence="8" id="KW-1185">Reference proteome</keyword>
<evidence type="ECO:0000256" key="5">
    <source>
        <dbReference type="ARBA" id="ARBA00023242"/>
    </source>
</evidence>
<name>A0A8V0Y7G9_CHICK</name>
<protein>
    <recommendedName>
        <fullName evidence="3">Centromere protein M</fullName>
    </recommendedName>
</protein>
<dbReference type="Proteomes" id="UP000000539">
    <property type="component" value="Chromosome 1"/>
</dbReference>
<dbReference type="GeneTree" id="ENSGT00390000017504"/>
<dbReference type="PANTHER" id="PTHR34436">
    <property type="entry name" value="CENTROMERE PROTEIN M"/>
    <property type="match status" value="1"/>
</dbReference>
<dbReference type="InterPro" id="IPR027417">
    <property type="entry name" value="P-loop_NTPase"/>
</dbReference>
<keyword evidence="4" id="KW-0158">Chromosome</keyword>
<reference evidence="7" key="2">
    <citation type="submission" date="2025-08" db="UniProtKB">
        <authorList>
            <consortium name="Ensembl"/>
        </authorList>
    </citation>
    <scope>IDENTIFICATION</scope>
    <source>
        <strain evidence="7">broiler</strain>
    </source>
</reference>
<gene>
    <name evidence="7" type="primary">CENPM</name>
</gene>
<dbReference type="Ensembl" id="ENSGALT00010025336.1">
    <property type="protein sequence ID" value="ENSGALP00010014342.1"/>
    <property type="gene ID" value="ENSGALG00010010648.1"/>
</dbReference>
<dbReference type="PANTHER" id="PTHR34436:SF1">
    <property type="entry name" value="CENTROMERE PROTEIN M"/>
    <property type="match status" value="1"/>
</dbReference>
<dbReference type="InterPro" id="IPR020987">
    <property type="entry name" value="Centromere_Cenp-M"/>
</dbReference>
<evidence type="ECO:0000256" key="1">
    <source>
        <dbReference type="ARBA" id="ARBA00004123"/>
    </source>
</evidence>
<evidence type="ECO:0000313" key="8">
    <source>
        <dbReference type="Proteomes" id="UP000000539"/>
    </source>
</evidence>
<evidence type="ECO:0000256" key="2">
    <source>
        <dbReference type="ARBA" id="ARBA00004584"/>
    </source>
</evidence>
<accession>A0A8V0Y7G9</accession>
<proteinExistence type="predicted"/>
<dbReference type="Pfam" id="PF11111">
    <property type="entry name" value="CENP-M"/>
    <property type="match status" value="1"/>
</dbReference>